<organism evidence="1 2">
    <name type="scientific">Carnegiea gigantea</name>
    <dbReference type="NCBI Taxonomy" id="171969"/>
    <lineage>
        <taxon>Eukaryota</taxon>
        <taxon>Viridiplantae</taxon>
        <taxon>Streptophyta</taxon>
        <taxon>Embryophyta</taxon>
        <taxon>Tracheophyta</taxon>
        <taxon>Spermatophyta</taxon>
        <taxon>Magnoliopsida</taxon>
        <taxon>eudicotyledons</taxon>
        <taxon>Gunneridae</taxon>
        <taxon>Pentapetalae</taxon>
        <taxon>Caryophyllales</taxon>
        <taxon>Cactineae</taxon>
        <taxon>Cactaceae</taxon>
        <taxon>Cactoideae</taxon>
        <taxon>Echinocereeae</taxon>
        <taxon>Carnegiea</taxon>
    </lineage>
</organism>
<sequence length="190" mass="21312">MNRFKDNVMLKLMEMLPNRILSIKLSRNNPIRNPSAIQLDPNLLDPLFIQIEMRPVESLKLCAGFVRRSMKCTPMGNWNNGTTLDSILKDSGISLNQAQISGFPGAKSGADAQPATSQTPIQPMPSIPVSQFLYDTLVRGPGVSTTSGLEGKSGKYRNYVGFDSPYVTQNNKYYLKYMGIRRHLNMKYFN</sequence>
<dbReference type="AlphaFoldDB" id="A0A9Q1QG18"/>
<evidence type="ECO:0000313" key="2">
    <source>
        <dbReference type="Proteomes" id="UP001153076"/>
    </source>
</evidence>
<proteinExistence type="predicted"/>
<dbReference type="EMBL" id="JAKOGI010000176">
    <property type="protein sequence ID" value="KAJ8441088.1"/>
    <property type="molecule type" value="Genomic_DNA"/>
</dbReference>
<reference evidence="1" key="1">
    <citation type="submission" date="2022-04" db="EMBL/GenBank/DDBJ databases">
        <title>Carnegiea gigantea Genome sequencing and assembly v2.</title>
        <authorList>
            <person name="Copetti D."/>
            <person name="Sanderson M.J."/>
            <person name="Burquez A."/>
            <person name="Wojciechowski M.F."/>
        </authorList>
    </citation>
    <scope>NUCLEOTIDE SEQUENCE</scope>
    <source>
        <strain evidence="1">SGP5-SGP5p</strain>
        <tissue evidence="1">Aerial part</tissue>
    </source>
</reference>
<keyword evidence="2" id="KW-1185">Reference proteome</keyword>
<evidence type="ECO:0000313" key="1">
    <source>
        <dbReference type="EMBL" id="KAJ8441088.1"/>
    </source>
</evidence>
<accession>A0A9Q1QG18</accession>
<comment type="caution">
    <text evidence="1">The sequence shown here is derived from an EMBL/GenBank/DDBJ whole genome shotgun (WGS) entry which is preliminary data.</text>
</comment>
<protein>
    <submittedName>
        <fullName evidence="1">Uncharacterized protein</fullName>
    </submittedName>
</protein>
<name>A0A9Q1QG18_9CARY</name>
<dbReference type="Proteomes" id="UP001153076">
    <property type="component" value="Unassembled WGS sequence"/>
</dbReference>
<gene>
    <name evidence="1" type="ORF">Cgig2_000349</name>
</gene>